<dbReference type="InterPro" id="IPR021309">
    <property type="entry name" value="YgaP-like_TM"/>
</dbReference>
<dbReference type="Pfam" id="PF11127">
    <property type="entry name" value="YgaP-like_TM"/>
    <property type="match status" value="1"/>
</dbReference>
<name>A0A371Z0V9_9PROT</name>
<feature type="transmembrane region" description="Helical" evidence="1">
    <location>
        <begin position="141"/>
        <end position="162"/>
    </location>
</feature>
<protein>
    <submittedName>
        <fullName evidence="3">DUF2892 domain-containing protein</fullName>
    </submittedName>
</protein>
<keyword evidence="1" id="KW-0812">Transmembrane</keyword>
<dbReference type="Pfam" id="PF00581">
    <property type="entry name" value="Rhodanese"/>
    <property type="match status" value="1"/>
</dbReference>
<proteinExistence type="predicted"/>
<dbReference type="PANTHER" id="PTHR43031">
    <property type="entry name" value="FAD-DEPENDENT OXIDOREDUCTASE"/>
    <property type="match status" value="1"/>
</dbReference>
<accession>A0A371Z0V9</accession>
<dbReference type="PROSITE" id="PS50206">
    <property type="entry name" value="RHODANESE_3"/>
    <property type="match status" value="1"/>
</dbReference>
<evidence type="ECO:0000313" key="4">
    <source>
        <dbReference type="Proteomes" id="UP000262371"/>
    </source>
</evidence>
<gene>
    <name evidence="3" type="ORF">DY926_07725</name>
</gene>
<comment type="caution">
    <text evidence="3">The sequence shown here is derived from an EMBL/GenBank/DDBJ whole genome shotgun (WGS) entry which is preliminary data.</text>
</comment>
<keyword evidence="1" id="KW-1133">Transmembrane helix</keyword>
<dbReference type="CDD" id="cd00158">
    <property type="entry name" value="RHOD"/>
    <property type="match status" value="1"/>
</dbReference>
<dbReference type="SUPFAM" id="SSF52821">
    <property type="entry name" value="Rhodanese/Cell cycle control phosphatase"/>
    <property type="match status" value="1"/>
</dbReference>
<evidence type="ECO:0000256" key="1">
    <source>
        <dbReference type="SAM" id="Phobius"/>
    </source>
</evidence>
<organism evidence="3 4">
    <name type="scientific">Komagataeibacter melaceti</name>
    <dbReference type="NCBI Taxonomy" id="2766577"/>
    <lineage>
        <taxon>Bacteria</taxon>
        <taxon>Pseudomonadati</taxon>
        <taxon>Pseudomonadota</taxon>
        <taxon>Alphaproteobacteria</taxon>
        <taxon>Acetobacterales</taxon>
        <taxon>Acetobacteraceae</taxon>
        <taxon>Komagataeibacter</taxon>
    </lineage>
</organism>
<dbReference type="Gene3D" id="6.10.140.1340">
    <property type="match status" value="1"/>
</dbReference>
<dbReference type="AlphaFoldDB" id="A0A371Z0V9"/>
<dbReference type="SMART" id="SM00450">
    <property type="entry name" value="RHOD"/>
    <property type="match status" value="1"/>
</dbReference>
<dbReference type="RefSeq" id="WP_116702837.1">
    <property type="nucleotide sequence ID" value="NZ_QUWV01000058.1"/>
</dbReference>
<dbReference type="InterPro" id="IPR036873">
    <property type="entry name" value="Rhodanese-like_dom_sf"/>
</dbReference>
<keyword evidence="1" id="KW-0472">Membrane</keyword>
<evidence type="ECO:0000313" key="3">
    <source>
        <dbReference type="EMBL" id="RFD20130.1"/>
    </source>
</evidence>
<feature type="transmembrane region" description="Helical" evidence="1">
    <location>
        <begin position="117"/>
        <end position="135"/>
    </location>
</feature>
<dbReference type="EMBL" id="QUWV01000058">
    <property type="protein sequence ID" value="RFD20130.1"/>
    <property type="molecule type" value="Genomic_DNA"/>
</dbReference>
<dbReference type="Gene3D" id="3.40.250.10">
    <property type="entry name" value="Rhodanese-like domain"/>
    <property type="match status" value="1"/>
</dbReference>
<dbReference type="InterPro" id="IPR050229">
    <property type="entry name" value="GlpE_sulfurtransferase"/>
</dbReference>
<dbReference type="InterPro" id="IPR001763">
    <property type="entry name" value="Rhodanese-like_dom"/>
</dbReference>
<sequence length="182" mass="19568">MTIQSVDAKTLNNWLEHNEAVLVDVREPAEFASESIPGATLVPLSTVKISTLPLHEGKKLVIYCRKGGRGASACQKLLAEIPNLDIYNLTGGIEAWIAARMPVTHSGRKVLPLDRQVQLAIGTFILVGVLLGFFVNPAYFLLSGFIGVGLIMAGLSGFCGMARIMALMPWNRSPPPATNQPS</sequence>
<feature type="domain" description="Rhodanese" evidence="2">
    <location>
        <begin position="16"/>
        <end position="105"/>
    </location>
</feature>
<reference evidence="3 4" key="1">
    <citation type="submission" date="2018-08" db="EMBL/GenBank/DDBJ databases">
        <title>Komagataeibacter sp. AV 382.</title>
        <authorList>
            <person name="Skraban J."/>
            <person name="Trcek J."/>
        </authorList>
    </citation>
    <scope>NUCLEOTIDE SEQUENCE [LARGE SCALE GENOMIC DNA]</scope>
    <source>
        <strain evidence="3 4">AV 382</strain>
    </source>
</reference>
<dbReference type="PANTHER" id="PTHR43031:SF1">
    <property type="entry name" value="PYRIDINE NUCLEOTIDE-DISULPHIDE OXIDOREDUCTASE"/>
    <property type="match status" value="1"/>
</dbReference>
<dbReference type="OrthoDB" id="9781034at2"/>
<evidence type="ECO:0000259" key="2">
    <source>
        <dbReference type="PROSITE" id="PS50206"/>
    </source>
</evidence>
<keyword evidence="4" id="KW-1185">Reference proteome</keyword>
<dbReference type="Proteomes" id="UP000262371">
    <property type="component" value="Unassembled WGS sequence"/>
</dbReference>